<gene>
    <name evidence="4" type="ORF">PT974_11444</name>
</gene>
<evidence type="ECO:0000313" key="5">
    <source>
        <dbReference type="Proteomes" id="UP001338125"/>
    </source>
</evidence>
<feature type="compositionally biased region" description="Basic residues" evidence="2">
    <location>
        <begin position="88"/>
        <end position="124"/>
    </location>
</feature>
<keyword evidence="5" id="KW-1185">Reference proteome</keyword>
<evidence type="ECO:0000256" key="1">
    <source>
        <dbReference type="PROSITE-ProRule" id="PRU00267"/>
    </source>
</evidence>
<dbReference type="Pfam" id="PF09011">
    <property type="entry name" value="HMG_box_2"/>
    <property type="match status" value="1"/>
</dbReference>
<feature type="domain" description="HMG box" evidence="3">
    <location>
        <begin position="248"/>
        <end position="312"/>
    </location>
</feature>
<dbReference type="InterPro" id="IPR009071">
    <property type="entry name" value="HMG_box_dom"/>
</dbReference>
<keyword evidence="1" id="KW-0539">Nucleus</keyword>
<evidence type="ECO:0000256" key="2">
    <source>
        <dbReference type="SAM" id="MobiDB-lite"/>
    </source>
</evidence>
<dbReference type="Proteomes" id="UP001338125">
    <property type="component" value="Unassembled WGS sequence"/>
</dbReference>
<sequence>MSSSVVLGVARRALGGSGRVAPLRKSAHILPRAFVLRYGATAVRPMTLSALMRSPAAVKAKAKPKASTTSTKATKTTKKTTTAAKKTPATKKKVVSKTKAKPKAKKVVKKKKPAAKVVKKPKKKVLTEEQKEKKELIRLKKVALLKGPDQLPNTAWTVYISSNVRKGDGPITDKVTALASSFKTISDSQKEQLTSVADSNKATNEKKRLEWINSYPVEAIYMANLARRRLAKKLDRKRLYLIRDDRLPDRALSGYTLFIKTNFSKGENESASEVFKGMSEKWKALSDAEKAPYLEQAAATAERSSVVLKNLRQKGTAYWKEHA</sequence>
<name>A0ABR0S5Q6_9HYPO</name>
<dbReference type="SUPFAM" id="SSF47095">
    <property type="entry name" value="HMG-box"/>
    <property type="match status" value="1"/>
</dbReference>
<keyword evidence="1" id="KW-0238">DNA-binding</keyword>
<evidence type="ECO:0000313" key="4">
    <source>
        <dbReference type="EMBL" id="KAK5987319.1"/>
    </source>
</evidence>
<dbReference type="SMART" id="SM00398">
    <property type="entry name" value="HMG"/>
    <property type="match status" value="1"/>
</dbReference>
<protein>
    <recommendedName>
        <fullName evidence="3">HMG box domain-containing protein</fullName>
    </recommendedName>
</protein>
<evidence type="ECO:0000259" key="3">
    <source>
        <dbReference type="PROSITE" id="PS50118"/>
    </source>
</evidence>
<dbReference type="InterPro" id="IPR036910">
    <property type="entry name" value="HMG_box_dom_sf"/>
</dbReference>
<proteinExistence type="predicted"/>
<organism evidence="4 5">
    <name type="scientific">Cladobotryum mycophilum</name>
    <dbReference type="NCBI Taxonomy" id="491253"/>
    <lineage>
        <taxon>Eukaryota</taxon>
        <taxon>Fungi</taxon>
        <taxon>Dikarya</taxon>
        <taxon>Ascomycota</taxon>
        <taxon>Pezizomycotina</taxon>
        <taxon>Sordariomycetes</taxon>
        <taxon>Hypocreomycetidae</taxon>
        <taxon>Hypocreales</taxon>
        <taxon>Hypocreaceae</taxon>
        <taxon>Cladobotryum</taxon>
    </lineage>
</organism>
<dbReference type="CDD" id="cd00084">
    <property type="entry name" value="HMG-box_SF"/>
    <property type="match status" value="1"/>
</dbReference>
<feature type="compositionally biased region" description="Low complexity" evidence="2">
    <location>
        <begin position="61"/>
        <end position="87"/>
    </location>
</feature>
<dbReference type="PROSITE" id="PS50118">
    <property type="entry name" value="HMG_BOX_2"/>
    <property type="match status" value="1"/>
</dbReference>
<dbReference type="EMBL" id="JAVFKD010000016">
    <property type="protein sequence ID" value="KAK5987319.1"/>
    <property type="molecule type" value="Genomic_DNA"/>
</dbReference>
<comment type="caution">
    <text evidence="4">The sequence shown here is derived from an EMBL/GenBank/DDBJ whole genome shotgun (WGS) entry which is preliminary data.</text>
</comment>
<accession>A0ABR0S5Q6</accession>
<feature type="region of interest" description="Disordered" evidence="2">
    <location>
        <begin position="61"/>
        <end position="126"/>
    </location>
</feature>
<feature type="DNA-binding region" description="HMG box" evidence="1">
    <location>
        <begin position="248"/>
        <end position="312"/>
    </location>
</feature>
<dbReference type="Gene3D" id="1.10.30.10">
    <property type="entry name" value="High mobility group box domain"/>
    <property type="match status" value="1"/>
</dbReference>
<reference evidence="4 5" key="1">
    <citation type="submission" date="2024-01" db="EMBL/GenBank/DDBJ databases">
        <title>Complete genome of Cladobotryum mycophilum ATHUM6906.</title>
        <authorList>
            <person name="Christinaki A.C."/>
            <person name="Myridakis A.I."/>
            <person name="Kouvelis V.N."/>
        </authorList>
    </citation>
    <scope>NUCLEOTIDE SEQUENCE [LARGE SCALE GENOMIC DNA]</scope>
    <source>
        <strain evidence="4 5">ATHUM6906</strain>
    </source>
</reference>